<proteinExistence type="predicted"/>
<dbReference type="KEGG" id="pseb:EOK75_03470"/>
<dbReference type="InterPro" id="IPR029044">
    <property type="entry name" value="Nucleotide-diphossugar_trans"/>
</dbReference>
<keyword evidence="1" id="KW-0812">Transmembrane</keyword>
<keyword evidence="3" id="KW-1185">Reference proteome</keyword>
<accession>A0A4P8EDY7</accession>
<name>A0A4P8EDY7_9RHOB</name>
<dbReference type="RefSeq" id="WP_137192593.1">
    <property type="nucleotide sequence ID" value="NZ_CP039964.1"/>
</dbReference>
<feature type="transmembrane region" description="Helical" evidence="1">
    <location>
        <begin position="122"/>
        <end position="141"/>
    </location>
</feature>
<organism evidence="2 3">
    <name type="scientific">Pseudorhodobacter turbinis</name>
    <dbReference type="NCBI Taxonomy" id="2500533"/>
    <lineage>
        <taxon>Bacteria</taxon>
        <taxon>Pseudomonadati</taxon>
        <taxon>Pseudomonadota</taxon>
        <taxon>Alphaproteobacteria</taxon>
        <taxon>Rhodobacterales</taxon>
        <taxon>Paracoccaceae</taxon>
        <taxon>Pseudorhodobacter</taxon>
    </lineage>
</organism>
<evidence type="ECO:0000256" key="1">
    <source>
        <dbReference type="SAM" id="Phobius"/>
    </source>
</evidence>
<dbReference type="AlphaFoldDB" id="A0A4P8EDY7"/>
<dbReference type="OrthoDB" id="7642434at2"/>
<evidence type="ECO:0008006" key="4">
    <source>
        <dbReference type="Google" id="ProtNLM"/>
    </source>
</evidence>
<evidence type="ECO:0000313" key="3">
    <source>
        <dbReference type="Proteomes" id="UP000298631"/>
    </source>
</evidence>
<keyword evidence="1" id="KW-1133">Transmembrane helix</keyword>
<protein>
    <recommendedName>
        <fullName evidence="4">Glycosyl transferase</fullName>
    </recommendedName>
</protein>
<gene>
    <name evidence="2" type="ORF">EOK75_03470</name>
</gene>
<sequence length="295" mass="33748">MPRSDGAAQADWQCVMFLWGDKYDVALVNRLIDAIAQHASSQPRFVLLSDRARPNLDPRAELRMIPDFWLTPQFRGAGCQTKLAMFEKGVLADDLPALYIDLDTVVTGDLKRILNLLPRPDALMLLQSAIVPLGAVGRFIWRRTKGRKYARGNSSLVAFHPKHHTKIAAQFTELWNKKQEWWFRPMIADERFMSWAAQETVEAIPKSLAVKFPTEFMSRINLLSYVWAVLPWVRARRQGLIAVTLCGVEIKPDELLQMAEGARVTDPKGRTLIWSDFILGKTRGDIIRFYSRKLK</sequence>
<evidence type="ECO:0000313" key="2">
    <source>
        <dbReference type="EMBL" id="QCO54927.1"/>
    </source>
</evidence>
<dbReference type="EMBL" id="CP039964">
    <property type="protein sequence ID" value="QCO54927.1"/>
    <property type="molecule type" value="Genomic_DNA"/>
</dbReference>
<dbReference type="SUPFAM" id="SSF53448">
    <property type="entry name" value="Nucleotide-diphospho-sugar transferases"/>
    <property type="match status" value="1"/>
</dbReference>
<dbReference type="Proteomes" id="UP000298631">
    <property type="component" value="Chromosome"/>
</dbReference>
<keyword evidence="1" id="KW-0472">Membrane</keyword>
<reference evidence="2 3" key="1">
    <citation type="submission" date="2019-05" db="EMBL/GenBank/DDBJ databases">
        <title>Pseudorhodobacter turbinis sp. nov., isolated from the gut of the Korean turban shell.</title>
        <authorList>
            <person name="Jeong Y.-S."/>
            <person name="Kang W.-R."/>
            <person name="Bae J.-W."/>
        </authorList>
    </citation>
    <scope>NUCLEOTIDE SEQUENCE [LARGE SCALE GENOMIC DNA]</scope>
    <source>
        <strain evidence="2 3">S12M18</strain>
    </source>
</reference>